<evidence type="ECO:0000256" key="1">
    <source>
        <dbReference type="ARBA" id="ARBA00008857"/>
    </source>
</evidence>
<dbReference type="GO" id="GO:0003677">
    <property type="term" value="F:DNA binding"/>
    <property type="evidence" value="ECO:0007669"/>
    <property type="project" value="UniProtKB-KW"/>
</dbReference>
<evidence type="ECO:0000256" key="3">
    <source>
        <dbReference type="ARBA" id="ARBA00023172"/>
    </source>
</evidence>
<dbReference type="AlphaFoldDB" id="A0A5J6SQR8"/>
<gene>
    <name evidence="5" type="ORF">PB01_17005</name>
</gene>
<dbReference type="InterPro" id="IPR050090">
    <property type="entry name" value="Tyrosine_recombinase_XerCD"/>
</dbReference>
<evidence type="ECO:0000259" key="4">
    <source>
        <dbReference type="PROSITE" id="PS51898"/>
    </source>
</evidence>
<dbReference type="GO" id="GO:0006310">
    <property type="term" value="P:DNA recombination"/>
    <property type="evidence" value="ECO:0007669"/>
    <property type="project" value="UniProtKB-KW"/>
</dbReference>
<keyword evidence="3" id="KW-0233">DNA recombination</keyword>
<dbReference type="PROSITE" id="PS51898">
    <property type="entry name" value="TYR_RECOMBINASE"/>
    <property type="match status" value="1"/>
</dbReference>
<evidence type="ECO:0000313" key="6">
    <source>
        <dbReference type="Proteomes" id="UP000325517"/>
    </source>
</evidence>
<dbReference type="InterPro" id="IPR011010">
    <property type="entry name" value="DNA_brk_join_enz"/>
</dbReference>
<dbReference type="EMBL" id="CP031223">
    <property type="protein sequence ID" value="QFG00367.1"/>
    <property type="molecule type" value="Genomic_DNA"/>
</dbReference>
<proteinExistence type="inferred from homology"/>
<sequence length="426" mass="50954">MDHKVTKHSFSYNKEDQSREIMEEFRRRSSSTKQKDIEKFVDFFYKECQKDSFLFSSNNHLQLNKLNLSHAMKIQEQVETLFSLNELDVKEANSYLYFFDKFCKLLTQKEVAKIYYILPIKQNISKKNKNPTLPLITDFEIFLNLKRYSHSTIRCSLVNIKTFLKFVNYIPEIRSTNESWSTSFKRFEEHLIKKSLLENIQLSSAYEYLKAVRLFSRFLYENKEINFFYNIPTKMIQNAKRCNEYTNESDILLVIKCIFEYSKNVLRDISIFLIILETGCRPIEIVNLKIDDVYLHEKLIVLKSKKSHQRTLLISSMTCSLIKEYLKIRKNYLINQTDSLFINKFGNQITSSNISNLFRKYNKPFQEKSFTPKTLRHTFITNALNNGNSMEQVREIVGHKHLISTHYYFYRNIEKLKIIFLDKKLF</sequence>
<dbReference type="GO" id="GO:0015074">
    <property type="term" value="P:DNA integration"/>
    <property type="evidence" value="ECO:0007669"/>
    <property type="project" value="InterPro"/>
</dbReference>
<dbReference type="KEGG" id="psyo:PB01_17005"/>
<dbReference type="Proteomes" id="UP000325517">
    <property type="component" value="Chromosome"/>
</dbReference>
<keyword evidence="6" id="KW-1185">Reference proteome</keyword>
<name>A0A5J6SQR8_9BACI</name>
<evidence type="ECO:0000256" key="2">
    <source>
        <dbReference type="ARBA" id="ARBA00023125"/>
    </source>
</evidence>
<dbReference type="Pfam" id="PF00589">
    <property type="entry name" value="Phage_integrase"/>
    <property type="match status" value="1"/>
</dbReference>
<dbReference type="PANTHER" id="PTHR30349">
    <property type="entry name" value="PHAGE INTEGRASE-RELATED"/>
    <property type="match status" value="1"/>
</dbReference>
<feature type="domain" description="Tyr recombinase" evidence="4">
    <location>
        <begin position="240"/>
        <end position="421"/>
    </location>
</feature>
<dbReference type="OrthoDB" id="2607117at2"/>
<dbReference type="RefSeq" id="WP_151701254.1">
    <property type="nucleotide sequence ID" value="NZ_CP031223.1"/>
</dbReference>
<keyword evidence="2" id="KW-0238">DNA-binding</keyword>
<dbReference type="Gene3D" id="1.10.443.10">
    <property type="entry name" value="Intergrase catalytic core"/>
    <property type="match status" value="1"/>
</dbReference>
<dbReference type="CDD" id="cd00397">
    <property type="entry name" value="DNA_BRE_C"/>
    <property type="match status" value="1"/>
</dbReference>
<comment type="similarity">
    <text evidence="1">Belongs to the 'phage' integrase family.</text>
</comment>
<dbReference type="InterPro" id="IPR002104">
    <property type="entry name" value="Integrase_catalytic"/>
</dbReference>
<evidence type="ECO:0000313" key="5">
    <source>
        <dbReference type="EMBL" id="QFG00367.1"/>
    </source>
</evidence>
<dbReference type="InterPro" id="IPR013762">
    <property type="entry name" value="Integrase-like_cat_sf"/>
</dbReference>
<reference evidence="5 6" key="1">
    <citation type="submission" date="2018-07" db="EMBL/GenBank/DDBJ databases">
        <title>Complete genome sequence of Psychrobacillus sp. PB01, isolated from iceberg, and comparative genome analysis of Psychrobacillus strains.</title>
        <authorList>
            <person name="Lee P.C."/>
        </authorList>
    </citation>
    <scope>NUCLEOTIDE SEQUENCE [LARGE SCALE GENOMIC DNA]</scope>
    <source>
        <strain evidence="5 6">PB01</strain>
    </source>
</reference>
<dbReference type="SUPFAM" id="SSF56349">
    <property type="entry name" value="DNA breaking-rejoining enzymes"/>
    <property type="match status" value="1"/>
</dbReference>
<protein>
    <submittedName>
        <fullName evidence="5">Site-specific integrase</fullName>
    </submittedName>
</protein>
<accession>A0A5J6SQR8</accession>
<organism evidence="5 6">
    <name type="scientific">Psychrobacillus glaciei</name>
    <dbReference type="NCBI Taxonomy" id="2283160"/>
    <lineage>
        <taxon>Bacteria</taxon>
        <taxon>Bacillati</taxon>
        <taxon>Bacillota</taxon>
        <taxon>Bacilli</taxon>
        <taxon>Bacillales</taxon>
        <taxon>Bacillaceae</taxon>
        <taxon>Psychrobacillus</taxon>
    </lineage>
</organism>
<dbReference type="PANTHER" id="PTHR30349:SF41">
    <property type="entry name" value="INTEGRASE_RECOMBINASE PROTEIN MJ0367-RELATED"/>
    <property type="match status" value="1"/>
</dbReference>